<proteinExistence type="predicted"/>
<accession>A0A371HAH9</accession>
<evidence type="ECO:0000313" key="1">
    <source>
        <dbReference type="EMBL" id="RDX99764.1"/>
    </source>
</evidence>
<protein>
    <submittedName>
        <fullName evidence="1">Uncharacterized protein</fullName>
    </submittedName>
</protein>
<evidence type="ECO:0000313" key="2">
    <source>
        <dbReference type="Proteomes" id="UP000257109"/>
    </source>
</evidence>
<reference evidence="1" key="1">
    <citation type="submission" date="2018-05" db="EMBL/GenBank/DDBJ databases">
        <title>Draft genome of Mucuna pruriens seed.</title>
        <authorList>
            <person name="Nnadi N.E."/>
            <person name="Vos R."/>
            <person name="Hasami M.H."/>
            <person name="Devisetty U.K."/>
            <person name="Aguiy J.C."/>
        </authorList>
    </citation>
    <scope>NUCLEOTIDE SEQUENCE [LARGE SCALE GENOMIC DNA]</scope>
    <source>
        <strain evidence="1">JCA_2017</strain>
    </source>
</reference>
<gene>
    <name evidence="1" type="ORF">CR513_17138</name>
</gene>
<dbReference type="Proteomes" id="UP000257109">
    <property type="component" value="Unassembled WGS sequence"/>
</dbReference>
<comment type="caution">
    <text evidence="1">The sequence shown here is derived from an EMBL/GenBank/DDBJ whole genome shotgun (WGS) entry which is preliminary data.</text>
</comment>
<dbReference type="AlphaFoldDB" id="A0A371HAH9"/>
<dbReference type="EMBL" id="QJKJ01003142">
    <property type="protein sequence ID" value="RDX99764.1"/>
    <property type="molecule type" value="Genomic_DNA"/>
</dbReference>
<organism evidence="1 2">
    <name type="scientific">Mucuna pruriens</name>
    <name type="common">Velvet bean</name>
    <name type="synonym">Dolichos pruriens</name>
    <dbReference type="NCBI Taxonomy" id="157652"/>
    <lineage>
        <taxon>Eukaryota</taxon>
        <taxon>Viridiplantae</taxon>
        <taxon>Streptophyta</taxon>
        <taxon>Embryophyta</taxon>
        <taxon>Tracheophyta</taxon>
        <taxon>Spermatophyta</taxon>
        <taxon>Magnoliopsida</taxon>
        <taxon>eudicotyledons</taxon>
        <taxon>Gunneridae</taxon>
        <taxon>Pentapetalae</taxon>
        <taxon>rosids</taxon>
        <taxon>fabids</taxon>
        <taxon>Fabales</taxon>
        <taxon>Fabaceae</taxon>
        <taxon>Papilionoideae</taxon>
        <taxon>50 kb inversion clade</taxon>
        <taxon>NPAAA clade</taxon>
        <taxon>indigoferoid/millettioid clade</taxon>
        <taxon>Phaseoleae</taxon>
        <taxon>Mucuna</taxon>
    </lineage>
</organism>
<name>A0A371HAH9_MUCPR</name>
<sequence>MRITMELQEWIRKILKSLLIENKNLFVKITTYILEIDIELCCHSLLIDPTFKLVAQKKRERMIERHKEQTDEFLQVCVIKEIQYVIGSPT</sequence>
<keyword evidence="2" id="KW-1185">Reference proteome</keyword>
<feature type="non-terminal residue" evidence="1">
    <location>
        <position position="1"/>
    </location>
</feature>